<dbReference type="AlphaFoldDB" id="A0A2R5FXF6"/>
<dbReference type="EMBL" id="BDUD01000001">
    <property type="protein sequence ID" value="GBG20521.1"/>
    <property type="molecule type" value="Genomic_DNA"/>
</dbReference>
<evidence type="ECO:0000313" key="1">
    <source>
        <dbReference type="EMBL" id="GBG20521.1"/>
    </source>
</evidence>
<accession>A0A2R5FXF6</accession>
<proteinExistence type="predicted"/>
<evidence type="ECO:0000313" key="2">
    <source>
        <dbReference type="Proteomes" id="UP000245124"/>
    </source>
</evidence>
<keyword evidence="2" id="KW-1185">Reference proteome</keyword>
<protein>
    <submittedName>
        <fullName evidence="1">Uncharacterized protein</fullName>
    </submittedName>
</protein>
<comment type="caution">
    <text evidence="1">The sequence shown here is derived from an EMBL/GenBank/DDBJ whole genome shotgun (WGS) entry which is preliminary data.</text>
</comment>
<name>A0A2R5FXF6_NOSCO</name>
<sequence>MDQNFSHIMIQSILRVTSKSKLGILLVYLVLSGILSGCWAGVTCPGYGKTISKSCADKNGLSCTTVSFAVALRERLMSL</sequence>
<dbReference type="Proteomes" id="UP000245124">
    <property type="component" value="Unassembled WGS sequence"/>
</dbReference>
<reference evidence="1 2" key="1">
    <citation type="submission" date="2017-06" db="EMBL/GenBank/DDBJ databases">
        <title>Genome sequencing of cyanobaciteial culture collection at National Institute for Environmental Studies (NIES).</title>
        <authorList>
            <person name="Hirose Y."/>
            <person name="Shimura Y."/>
            <person name="Fujisawa T."/>
            <person name="Nakamura Y."/>
            <person name="Kawachi M."/>
        </authorList>
    </citation>
    <scope>NUCLEOTIDE SEQUENCE [LARGE SCALE GENOMIC DNA]</scope>
    <source>
        <strain evidence="1 2">NIES-4072</strain>
    </source>
</reference>
<organism evidence="1 2">
    <name type="scientific">Nostoc commune NIES-4072</name>
    <dbReference type="NCBI Taxonomy" id="2005467"/>
    <lineage>
        <taxon>Bacteria</taxon>
        <taxon>Bacillati</taxon>
        <taxon>Cyanobacteriota</taxon>
        <taxon>Cyanophyceae</taxon>
        <taxon>Nostocales</taxon>
        <taxon>Nostocaceae</taxon>
        <taxon>Nostoc</taxon>
    </lineage>
</organism>
<gene>
    <name evidence="1" type="ORF">NIES4072_42010</name>
</gene>